<gene>
    <name evidence="2" type="ORF">C2G38_2259319</name>
</gene>
<comment type="caution">
    <text evidence="2">The sequence shown here is derived from an EMBL/GenBank/DDBJ whole genome shotgun (WGS) entry which is preliminary data.</text>
</comment>
<evidence type="ECO:0000259" key="1">
    <source>
        <dbReference type="PROSITE" id="PS51886"/>
    </source>
</evidence>
<dbReference type="PROSITE" id="PS51886">
    <property type="entry name" value="TLDC"/>
    <property type="match status" value="1"/>
</dbReference>
<dbReference type="EMBL" id="QKWP01001068">
    <property type="protein sequence ID" value="RIB12034.1"/>
    <property type="molecule type" value="Genomic_DNA"/>
</dbReference>
<feature type="domain" description="TLDc" evidence="1">
    <location>
        <begin position="55"/>
        <end position="232"/>
    </location>
</feature>
<sequence length="240" mass="27934">MFRSNNLKLLSNKDLWNDIIKRLISPNRQILSEVLLPRLALTSILPTSATKPFSKVINEIHAAEIASWIDNKSVIYSKTNNPYEFKLLLRGSRDGFTKDSFWNICNKQANVIVVMKVKGTDEILGGYNPIGWEKPSSDMIVKYCNNSFIFSLKNSIIRTSILCNAKEPEYAIECNREYGPIFGHKPCSLVMRDYFNEDEMCCWYYQSEYEQGLMYNEASFFSVDEYEIFQISKRSQKFNR</sequence>
<accession>A0A397UPE0</accession>
<evidence type="ECO:0000313" key="2">
    <source>
        <dbReference type="EMBL" id="RIB12034.1"/>
    </source>
</evidence>
<name>A0A397UPE0_9GLOM</name>
<protein>
    <recommendedName>
        <fullName evidence="1">TLDc domain-containing protein</fullName>
    </recommendedName>
</protein>
<dbReference type="OrthoDB" id="2439862at2759"/>
<dbReference type="Proteomes" id="UP000266673">
    <property type="component" value="Unassembled WGS sequence"/>
</dbReference>
<dbReference type="AlphaFoldDB" id="A0A397UPE0"/>
<reference evidence="2 3" key="1">
    <citation type="submission" date="2018-06" db="EMBL/GenBank/DDBJ databases">
        <title>Comparative genomics reveals the genomic features of Rhizophagus irregularis, R. cerebriforme, R. diaphanum and Gigaspora rosea, and their symbiotic lifestyle signature.</title>
        <authorList>
            <person name="Morin E."/>
            <person name="San Clemente H."/>
            <person name="Chen E.C.H."/>
            <person name="De La Providencia I."/>
            <person name="Hainaut M."/>
            <person name="Kuo A."/>
            <person name="Kohler A."/>
            <person name="Murat C."/>
            <person name="Tang N."/>
            <person name="Roy S."/>
            <person name="Loubradou J."/>
            <person name="Henrissat B."/>
            <person name="Grigoriev I.V."/>
            <person name="Corradi N."/>
            <person name="Roux C."/>
            <person name="Martin F.M."/>
        </authorList>
    </citation>
    <scope>NUCLEOTIDE SEQUENCE [LARGE SCALE GENOMIC DNA]</scope>
    <source>
        <strain evidence="2 3">DAOM 194757</strain>
    </source>
</reference>
<dbReference type="Pfam" id="PF07534">
    <property type="entry name" value="TLD"/>
    <property type="match status" value="1"/>
</dbReference>
<proteinExistence type="predicted"/>
<evidence type="ECO:0000313" key="3">
    <source>
        <dbReference type="Proteomes" id="UP000266673"/>
    </source>
</evidence>
<organism evidence="2 3">
    <name type="scientific">Gigaspora rosea</name>
    <dbReference type="NCBI Taxonomy" id="44941"/>
    <lineage>
        <taxon>Eukaryota</taxon>
        <taxon>Fungi</taxon>
        <taxon>Fungi incertae sedis</taxon>
        <taxon>Mucoromycota</taxon>
        <taxon>Glomeromycotina</taxon>
        <taxon>Glomeromycetes</taxon>
        <taxon>Diversisporales</taxon>
        <taxon>Gigasporaceae</taxon>
        <taxon>Gigaspora</taxon>
    </lineage>
</organism>
<dbReference type="InterPro" id="IPR006571">
    <property type="entry name" value="TLDc_dom"/>
</dbReference>
<keyword evidence="3" id="KW-1185">Reference proteome</keyword>